<dbReference type="InterPro" id="IPR007686">
    <property type="entry name" value="YutG/PgpA"/>
</dbReference>
<keyword evidence="1" id="KW-0443">Lipid metabolism</keyword>
<dbReference type="Proteomes" id="UP000243022">
    <property type="component" value="Unassembled WGS sequence"/>
</dbReference>
<protein>
    <recommendedName>
        <fullName evidence="1">Phosphatidylglycerophosphatase A</fullName>
        <ecNumber evidence="1">3.1.3.27</ecNumber>
    </recommendedName>
    <alternativeName>
        <fullName evidence="1">Phosphatidylglycerolphosphate phosphatase A</fullName>
    </alternativeName>
</protein>
<comment type="pathway">
    <text evidence="1">Phospholipid metabolism; phosphatidylglycerol biosynthesis; phosphatidylglycerol from CDP-diacylglycerol: step 2/2.</text>
</comment>
<gene>
    <name evidence="5" type="ORF">C9927_03505</name>
    <name evidence="6" type="ORF">C9928_02955</name>
    <name evidence="4" type="ORF">C9986_02115</name>
</gene>
<dbReference type="AlphaFoldDB" id="A0A2T4D730"/>
<dbReference type="Proteomes" id="UP000242087">
    <property type="component" value="Unassembled WGS sequence"/>
</dbReference>
<comment type="caution">
    <text evidence="6">The sequence shown here is derived from an EMBL/GenBank/DDBJ whole genome shotgun (WGS) entry which is preliminary data.</text>
</comment>
<evidence type="ECO:0000313" key="4">
    <source>
        <dbReference type="EMBL" id="PTB82903.1"/>
    </source>
</evidence>
<dbReference type="EMBL" id="PYVF01000043">
    <property type="protein sequence ID" value="PTB88663.1"/>
    <property type="molecule type" value="Genomic_DNA"/>
</dbReference>
<dbReference type="EMBL" id="PYVS01000046">
    <property type="protein sequence ID" value="PTB82903.1"/>
    <property type="molecule type" value="Genomic_DNA"/>
</dbReference>
<keyword evidence="1" id="KW-1208">Phospholipid metabolism</keyword>
<dbReference type="EMBL" id="PYVG01000010">
    <property type="protein sequence ID" value="PTB89620.1"/>
    <property type="molecule type" value="Genomic_DNA"/>
</dbReference>
<keyword evidence="1" id="KW-0378">Hydrolase</keyword>
<keyword evidence="2" id="KW-1133">Transmembrane helix</keyword>
<dbReference type="CDD" id="cd06971">
    <property type="entry name" value="PgpA"/>
    <property type="match status" value="1"/>
</dbReference>
<dbReference type="EC" id="3.1.3.27" evidence="1"/>
<feature type="transmembrane region" description="Helical" evidence="2">
    <location>
        <begin position="52"/>
        <end position="74"/>
    </location>
</feature>
<evidence type="ECO:0000313" key="9">
    <source>
        <dbReference type="Proteomes" id="UP000243022"/>
    </source>
</evidence>
<keyword evidence="1" id="KW-0460">Magnesium</keyword>
<dbReference type="PANTHER" id="PTHR36305:SF1">
    <property type="entry name" value="PHOSPHATIDYLGLYCEROPHOSPHATASE A"/>
    <property type="match status" value="1"/>
</dbReference>
<dbReference type="UniPathway" id="UPA00084">
    <property type="reaction ID" value="UER00504"/>
</dbReference>
<dbReference type="PIRSF" id="PIRSF006162">
    <property type="entry name" value="PgpA"/>
    <property type="match status" value="1"/>
</dbReference>
<dbReference type="GO" id="GO:0046872">
    <property type="term" value="F:metal ion binding"/>
    <property type="evidence" value="ECO:0007669"/>
    <property type="project" value="UniProtKB-KW"/>
</dbReference>
<feature type="transmembrane region" description="Helical" evidence="2">
    <location>
        <begin position="20"/>
        <end position="45"/>
    </location>
</feature>
<feature type="transmembrane region" description="Helical" evidence="2">
    <location>
        <begin position="94"/>
        <end position="117"/>
    </location>
</feature>
<keyword evidence="1" id="KW-0442">Lipid degradation</keyword>
<sequence length="164" mass="17787">MENPKVYPRLLVNPVHFLALGFGSGLARVAPGTFGTLAALPLLWLLHTQLSLLNYAAVTLLFSVVGVWICRYTANALGVHDHPAIVWDEVCGILIAMVALPLTWWNVLLAFALFRFFDIVKPGPIGWCDRNLHGGLGIMIDDILAGVAAGATLHLGYALLNTFQ</sequence>
<dbReference type="PANTHER" id="PTHR36305">
    <property type="entry name" value="PHOSPHATIDYLGLYCEROPHOSPHATASE A"/>
    <property type="match status" value="1"/>
</dbReference>
<dbReference type="GO" id="GO:0008962">
    <property type="term" value="F:phosphatidylglycerophosphatase activity"/>
    <property type="evidence" value="ECO:0007669"/>
    <property type="project" value="UniProtKB-EC"/>
</dbReference>
<feature type="transmembrane region" description="Helical" evidence="2">
    <location>
        <begin position="138"/>
        <end position="160"/>
    </location>
</feature>
<organism evidence="6 7">
    <name type="scientific">Pseudidiomarina aestuarii</name>
    <dbReference type="NCBI Taxonomy" id="624146"/>
    <lineage>
        <taxon>Bacteria</taxon>
        <taxon>Pseudomonadati</taxon>
        <taxon>Pseudomonadota</taxon>
        <taxon>Gammaproteobacteria</taxon>
        <taxon>Alteromonadales</taxon>
        <taxon>Idiomarinaceae</taxon>
        <taxon>Pseudidiomarina</taxon>
    </lineage>
</organism>
<dbReference type="Pfam" id="PF04608">
    <property type="entry name" value="PgpA"/>
    <property type="match status" value="1"/>
</dbReference>
<dbReference type="GO" id="GO:0005886">
    <property type="term" value="C:plasma membrane"/>
    <property type="evidence" value="ECO:0007669"/>
    <property type="project" value="UniProtKB-SubCell"/>
</dbReference>
<evidence type="ECO:0000313" key="5">
    <source>
        <dbReference type="EMBL" id="PTB88663.1"/>
    </source>
</evidence>
<dbReference type="GO" id="GO:0006655">
    <property type="term" value="P:phosphatidylglycerol biosynthetic process"/>
    <property type="evidence" value="ECO:0007669"/>
    <property type="project" value="UniProtKB-UniPathway"/>
</dbReference>
<dbReference type="SUPFAM" id="SSF101307">
    <property type="entry name" value="YutG-like"/>
    <property type="match status" value="1"/>
</dbReference>
<name>A0A2T4D730_9GAMM</name>
<comment type="cofactor">
    <cofactor evidence="1">
        <name>Mg(2+)</name>
        <dbReference type="ChEBI" id="CHEBI:18420"/>
    </cofactor>
</comment>
<comment type="function">
    <text evidence="1">Lipid phosphatase which dephosphorylates phosphatidylglycerophosphate (PGP) to phosphatidylglycerol (PG).</text>
</comment>
<evidence type="ECO:0000256" key="2">
    <source>
        <dbReference type="SAM" id="Phobius"/>
    </source>
</evidence>
<keyword evidence="1 2" id="KW-0472">Membrane</keyword>
<evidence type="ECO:0000256" key="1">
    <source>
        <dbReference type="PIRNR" id="PIRNR006162"/>
    </source>
</evidence>
<keyword evidence="1" id="KW-0997">Cell inner membrane</keyword>
<comment type="catalytic activity">
    <reaction evidence="1">
        <text>a 1,2-diacyl-sn-glycero-3-phospho-(1'-sn-glycero-3'-phosphate) + H2O = a 1,2-diacyl-sn-glycero-3-phospho-(1'-sn-glycerol) + phosphate</text>
        <dbReference type="Rhea" id="RHEA:33751"/>
        <dbReference type="ChEBI" id="CHEBI:15377"/>
        <dbReference type="ChEBI" id="CHEBI:43474"/>
        <dbReference type="ChEBI" id="CHEBI:60110"/>
        <dbReference type="ChEBI" id="CHEBI:64716"/>
        <dbReference type="EC" id="3.1.3.27"/>
    </reaction>
</comment>
<keyword evidence="1" id="KW-1003">Cell membrane</keyword>
<dbReference type="InterPro" id="IPR026037">
    <property type="entry name" value="PgpA"/>
</dbReference>
<dbReference type="InterPro" id="IPR036681">
    <property type="entry name" value="PgpA-like_sf"/>
</dbReference>
<evidence type="ECO:0000313" key="8">
    <source>
        <dbReference type="Proteomes" id="UP000242087"/>
    </source>
</evidence>
<evidence type="ECO:0000259" key="3">
    <source>
        <dbReference type="Pfam" id="PF04608"/>
    </source>
</evidence>
<keyword evidence="1" id="KW-0479">Metal-binding</keyword>
<reference evidence="7 8" key="1">
    <citation type="submission" date="2018-03" db="EMBL/GenBank/DDBJ databases">
        <title>Cross-interface Injection: A General Nanoliter Liquid Handling Method Applied to Single Cells Genome Amplification Automated Nanoliter Liquid Handling Applied to Single Cell Multiple Displacement Amplification.</title>
        <authorList>
            <person name="Yun J."/>
            <person name="Xu P."/>
            <person name="Xu J."/>
            <person name="Dai X."/>
            <person name="Wang Y."/>
            <person name="Zheng X."/>
            <person name="Cao C."/>
            <person name="Yi Q."/>
            <person name="Zhu Y."/>
            <person name="Wang L."/>
            <person name="Dong Z."/>
            <person name="Huang Y."/>
            <person name="Huang L."/>
            <person name="Du W."/>
        </authorList>
    </citation>
    <scope>NUCLEOTIDE SEQUENCE [LARGE SCALE GENOMIC DNA]</scope>
    <source>
        <strain evidence="5 8">A12-4</strain>
        <strain evidence="6 7">A9-4</strain>
        <strain evidence="4 9">Z-E1-2</strain>
    </source>
</reference>
<comment type="subcellular location">
    <subcellularLocation>
        <location evidence="1">Cell inner membrane</location>
        <topology evidence="1">Multi-pass membrane protein</topology>
    </subcellularLocation>
</comment>
<feature type="domain" description="YutG/PgpA" evidence="3">
    <location>
        <begin position="18"/>
        <end position="155"/>
    </location>
</feature>
<accession>A0A2T4D730</accession>
<evidence type="ECO:0000313" key="6">
    <source>
        <dbReference type="EMBL" id="PTB89620.1"/>
    </source>
</evidence>
<dbReference type="GO" id="GO:0009395">
    <property type="term" value="P:phospholipid catabolic process"/>
    <property type="evidence" value="ECO:0007669"/>
    <property type="project" value="UniProtKB-KW"/>
</dbReference>
<keyword evidence="1 2" id="KW-0812">Transmembrane</keyword>
<proteinExistence type="predicted"/>
<dbReference type="Proteomes" id="UP000241514">
    <property type="component" value="Unassembled WGS sequence"/>
</dbReference>
<keyword evidence="1" id="KW-0595">Phospholipid degradation</keyword>
<evidence type="ECO:0000313" key="7">
    <source>
        <dbReference type="Proteomes" id="UP000241514"/>
    </source>
</evidence>